<gene>
    <name evidence="4" type="ORF">JANAI62_11710</name>
</gene>
<name>A0ABQ4NJF1_9RHOB</name>
<evidence type="ECO:0000256" key="2">
    <source>
        <dbReference type="ARBA" id="ARBA00023315"/>
    </source>
</evidence>
<keyword evidence="1" id="KW-0808">Transferase</keyword>
<organism evidence="4 5">
    <name type="scientific">Jannaschia pagri</name>
    <dbReference type="NCBI Taxonomy" id="2829797"/>
    <lineage>
        <taxon>Bacteria</taxon>
        <taxon>Pseudomonadati</taxon>
        <taxon>Pseudomonadota</taxon>
        <taxon>Alphaproteobacteria</taxon>
        <taxon>Rhodobacterales</taxon>
        <taxon>Roseobacteraceae</taxon>
        <taxon>Jannaschia</taxon>
    </lineage>
</organism>
<sequence length="144" mass="16046">MTMPRIRRAIADDAPACAAIVRQWLDASDWMPAGPTLETLETILRQGLPQREAYVAEMENDFLGYLSLDAATAHIHGLYTGRPGLGTGKALMDRAKQGRDQLSLNTHAPNVAAHRFYAREGFTVTQRDIAGDDGIPEMRMEWHR</sequence>
<dbReference type="EMBL" id="BPFH01000002">
    <property type="protein sequence ID" value="GIT94548.1"/>
    <property type="molecule type" value="Genomic_DNA"/>
</dbReference>
<comment type="caution">
    <text evidence="4">The sequence shown here is derived from an EMBL/GenBank/DDBJ whole genome shotgun (WGS) entry which is preliminary data.</text>
</comment>
<evidence type="ECO:0000313" key="5">
    <source>
        <dbReference type="Proteomes" id="UP000786693"/>
    </source>
</evidence>
<dbReference type="PANTHER" id="PTHR43877">
    <property type="entry name" value="AMINOALKYLPHOSPHONATE N-ACETYLTRANSFERASE-RELATED-RELATED"/>
    <property type="match status" value="1"/>
</dbReference>
<dbReference type="InterPro" id="IPR050832">
    <property type="entry name" value="Bact_Acetyltransf"/>
</dbReference>
<dbReference type="InterPro" id="IPR000182">
    <property type="entry name" value="GNAT_dom"/>
</dbReference>
<dbReference type="Gene3D" id="3.40.630.30">
    <property type="match status" value="1"/>
</dbReference>
<dbReference type="Proteomes" id="UP000786693">
    <property type="component" value="Unassembled WGS sequence"/>
</dbReference>
<dbReference type="SUPFAM" id="SSF55729">
    <property type="entry name" value="Acyl-CoA N-acyltransferases (Nat)"/>
    <property type="match status" value="1"/>
</dbReference>
<accession>A0ABQ4NJF1</accession>
<keyword evidence="2" id="KW-0012">Acyltransferase</keyword>
<feature type="domain" description="N-acetyltransferase" evidence="3">
    <location>
        <begin position="4"/>
        <end position="141"/>
    </location>
</feature>
<evidence type="ECO:0000313" key="4">
    <source>
        <dbReference type="EMBL" id="GIT94548.1"/>
    </source>
</evidence>
<dbReference type="PROSITE" id="PS51186">
    <property type="entry name" value="GNAT"/>
    <property type="match status" value="1"/>
</dbReference>
<dbReference type="InterPro" id="IPR016181">
    <property type="entry name" value="Acyl_CoA_acyltransferase"/>
</dbReference>
<dbReference type="Pfam" id="PF13673">
    <property type="entry name" value="Acetyltransf_10"/>
    <property type="match status" value="1"/>
</dbReference>
<protein>
    <recommendedName>
        <fullName evidence="3">N-acetyltransferase domain-containing protein</fullName>
    </recommendedName>
</protein>
<keyword evidence="5" id="KW-1185">Reference proteome</keyword>
<evidence type="ECO:0000259" key="3">
    <source>
        <dbReference type="PROSITE" id="PS51186"/>
    </source>
</evidence>
<dbReference type="RefSeq" id="WP_220748078.1">
    <property type="nucleotide sequence ID" value="NZ_BPFH01000002.1"/>
</dbReference>
<reference evidence="4 5" key="1">
    <citation type="submission" date="2021-05" db="EMBL/GenBank/DDBJ databases">
        <title>Bacteria Genome sequencing.</title>
        <authorList>
            <person name="Takabe Y."/>
            <person name="Nakajima Y."/>
            <person name="Suzuki S."/>
            <person name="Shiozaki T."/>
        </authorList>
    </citation>
    <scope>NUCLEOTIDE SEQUENCE [LARGE SCALE GENOMIC DNA]</scope>
    <source>
        <strain evidence="4 5">AI_62</strain>
    </source>
</reference>
<proteinExistence type="predicted"/>
<evidence type="ECO:0000256" key="1">
    <source>
        <dbReference type="ARBA" id="ARBA00022679"/>
    </source>
</evidence>